<dbReference type="PANTHER" id="PTHR12943">
    <property type="entry name" value="HOMOCYSTEINE-RESPONSIVE ENDOPLASMIC RETICULUM-RESIDENT UNIQUITIN-LIKE DOMAIN HERPUD PROTEIN FAMILY MEMBER"/>
    <property type="match status" value="1"/>
</dbReference>
<comment type="subcellular location">
    <subcellularLocation>
        <location evidence="1">Membrane</location>
    </subcellularLocation>
</comment>
<evidence type="ECO:0000256" key="3">
    <source>
        <dbReference type="ARBA" id="ARBA00022989"/>
    </source>
</evidence>
<feature type="domain" description="Ubiquitin-like" evidence="7">
    <location>
        <begin position="6"/>
        <end position="66"/>
    </location>
</feature>
<dbReference type="GO" id="GO:0030968">
    <property type="term" value="P:endoplasmic reticulum unfolded protein response"/>
    <property type="evidence" value="ECO:0007669"/>
    <property type="project" value="TreeGrafter"/>
</dbReference>
<feature type="transmembrane region" description="Helical" evidence="6">
    <location>
        <begin position="271"/>
        <end position="289"/>
    </location>
</feature>
<evidence type="ECO:0000256" key="1">
    <source>
        <dbReference type="ARBA" id="ARBA00004370"/>
    </source>
</evidence>
<feature type="compositionally biased region" description="Basic and acidic residues" evidence="5">
    <location>
        <begin position="162"/>
        <end position="171"/>
    </location>
</feature>
<reference evidence="8" key="1">
    <citation type="submission" date="2021-06" db="EMBL/GenBank/DDBJ databases">
        <authorList>
            <consortium name="DOE Joint Genome Institute"/>
            <person name="Mondo S.J."/>
            <person name="Amses K.R."/>
            <person name="Simmons D.R."/>
            <person name="Longcore J.E."/>
            <person name="Seto K."/>
            <person name="Alves G.H."/>
            <person name="Bonds A.E."/>
            <person name="Quandt C.A."/>
            <person name="Davis W.J."/>
            <person name="Chang Y."/>
            <person name="Letcher P.M."/>
            <person name="Powell M.J."/>
            <person name="Kuo A."/>
            <person name="Labutti K."/>
            <person name="Pangilinan J."/>
            <person name="Andreopoulos W."/>
            <person name="Tritt A."/>
            <person name="Riley R."/>
            <person name="Hundley H."/>
            <person name="Johnson J."/>
            <person name="Lipzen A."/>
            <person name="Barry K."/>
            <person name="Berbee M.L."/>
            <person name="Buchler N.E."/>
            <person name="Grigoriev I.V."/>
            <person name="Spatafora J.W."/>
            <person name="Stajich J.E."/>
            <person name="James T.Y."/>
        </authorList>
    </citation>
    <scope>NUCLEOTIDE SEQUENCE</scope>
    <source>
        <strain evidence="8">AG</strain>
    </source>
</reference>
<keyword evidence="3 6" id="KW-1133">Transmembrane helix</keyword>
<dbReference type="Proteomes" id="UP001206595">
    <property type="component" value="Unassembled WGS sequence"/>
</dbReference>
<keyword evidence="9" id="KW-1185">Reference proteome</keyword>
<dbReference type="RefSeq" id="XP_051446338.1">
    <property type="nucleotide sequence ID" value="XM_051587612.1"/>
</dbReference>
<feature type="compositionally biased region" description="Polar residues" evidence="5">
    <location>
        <begin position="112"/>
        <end position="128"/>
    </location>
</feature>
<gene>
    <name evidence="8" type="ORF">K450DRAFT_232543</name>
</gene>
<dbReference type="GO" id="GO:0016020">
    <property type="term" value="C:membrane"/>
    <property type="evidence" value="ECO:0007669"/>
    <property type="project" value="UniProtKB-SubCell"/>
</dbReference>
<dbReference type="SUPFAM" id="SSF54236">
    <property type="entry name" value="Ubiquitin-like"/>
    <property type="match status" value="1"/>
</dbReference>
<dbReference type="Gene3D" id="3.10.20.90">
    <property type="entry name" value="Phosphatidylinositol 3-kinase Catalytic Subunit, Chain A, domain 1"/>
    <property type="match status" value="1"/>
</dbReference>
<accession>A0AAD5ED88</accession>
<sequence length="341" mass="38200">MDAENLTIHVRSPSLTETLVVNATIHDKILSVKQSLQNIHPYNPDTASQRLIYAGRQLKDEDILSNVLNKVNESNIFIFHLVVKPGGMNPVPQPRKPVAMKAPEQLVHLENEPNQNAGGTASAATSPIPTKLLAPPLAPSGTSTQPTLPSPSYSDTTPGPSKMKENVEKVPETTATSYPNPEIVTIDGKHYLAVTPAVVSQIEAYEQYLVTYQQYYTQWYQWYNANYVLNTIPGNAASPQGTPNTHREQPTAPVAEDAEAERQRAARRATVVWLAAKLMLVLFVLTRNASIPRMIFIYVCAFVFFLYQTGQLRFIVRRVRPWRNTPGKRDSFGKKWTFWDD</sequence>
<reference evidence="8" key="2">
    <citation type="journal article" date="2022" name="Proc. Natl. Acad. Sci. U.S.A.">
        <title>Diploid-dominant life cycles characterize the early evolution of Fungi.</title>
        <authorList>
            <person name="Amses K.R."/>
            <person name="Simmons D.R."/>
            <person name="Longcore J.E."/>
            <person name="Mondo S.J."/>
            <person name="Seto K."/>
            <person name="Jeronimo G.H."/>
            <person name="Bonds A.E."/>
            <person name="Quandt C.A."/>
            <person name="Davis W.J."/>
            <person name="Chang Y."/>
            <person name="Federici B.A."/>
            <person name="Kuo A."/>
            <person name="LaButti K."/>
            <person name="Pangilinan J."/>
            <person name="Andreopoulos W."/>
            <person name="Tritt A."/>
            <person name="Riley R."/>
            <person name="Hundley H."/>
            <person name="Johnson J."/>
            <person name="Lipzen A."/>
            <person name="Barry K."/>
            <person name="Lang B.F."/>
            <person name="Cuomo C.A."/>
            <person name="Buchler N.E."/>
            <person name="Grigoriev I.V."/>
            <person name="Spatafora J.W."/>
            <person name="Stajich J.E."/>
            <person name="James T.Y."/>
        </authorList>
    </citation>
    <scope>NUCLEOTIDE SEQUENCE</scope>
    <source>
        <strain evidence="8">AG</strain>
    </source>
</reference>
<dbReference type="InterPro" id="IPR039751">
    <property type="entry name" value="HERPUD1/2"/>
</dbReference>
<dbReference type="PANTHER" id="PTHR12943:SF27">
    <property type="entry name" value="HOMOCYSTEINE-INDUCED ENDOPLASMIC RETICULUM PROTEIN, ISOFORM A"/>
    <property type="match status" value="1"/>
</dbReference>
<evidence type="ECO:0000313" key="8">
    <source>
        <dbReference type="EMBL" id="KAI8581334.1"/>
    </source>
</evidence>
<dbReference type="InterPro" id="IPR000626">
    <property type="entry name" value="Ubiquitin-like_dom"/>
</dbReference>
<evidence type="ECO:0000313" key="9">
    <source>
        <dbReference type="Proteomes" id="UP001206595"/>
    </source>
</evidence>
<feature type="transmembrane region" description="Helical" evidence="6">
    <location>
        <begin position="295"/>
        <end position="316"/>
    </location>
</feature>
<evidence type="ECO:0000259" key="7">
    <source>
        <dbReference type="PROSITE" id="PS50053"/>
    </source>
</evidence>
<evidence type="ECO:0000256" key="5">
    <source>
        <dbReference type="SAM" id="MobiDB-lite"/>
    </source>
</evidence>
<name>A0AAD5ED88_UMBRA</name>
<dbReference type="PROSITE" id="PS50053">
    <property type="entry name" value="UBIQUITIN_2"/>
    <property type="match status" value="1"/>
</dbReference>
<keyword evidence="4 6" id="KW-0472">Membrane</keyword>
<evidence type="ECO:0000256" key="6">
    <source>
        <dbReference type="SAM" id="Phobius"/>
    </source>
</evidence>
<comment type="caution">
    <text evidence="8">The sequence shown here is derived from an EMBL/GenBank/DDBJ whole genome shotgun (WGS) entry which is preliminary data.</text>
</comment>
<dbReference type="GeneID" id="75912957"/>
<dbReference type="EMBL" id="MU620906">
    <property type="protein sequence ID" value="KAI8581334.1"/>
    <property type="molecule type" value="Genomic_DNA"/>
</dbReference>
<dbReference type="AlphaFoldDB" id="A0AAD5ED88"/>
<proteinExistence type="predicted"/>
<keyword evidence="2 6" id="KW-0812">Transmembrane</keyword>
<protein>
    <recommendedName>
        <fullName evidence="7">Ubiquitin-like domain-containing protein</fullName>
    </recommendedName>
</protein>
<dbReference type="InterPro" id="IPR029071">
    <property type="entry name" value="Ubiquitin-like_domsf"/>
</dbReference>
<evidence type="ECO:0000256" key="4">
    <source>
        <dbReference type="ARBA" id="ARBA00023136"/>
    </source>
</evidence>
<dbReference type="SMART" id="SM00213">
    <property type="entry name" value="UBQ"/>
    <property type="match status" value="1"/>
</dbReference>
<evidence type="ECO:0000256" key="2">
    <source>
        <dbReference type="ARBA" id="ARBA00022692"/>
    </source>
</evidence>
<feature type="region of interest" description="Disordered" evidence="5">
    <location>
        <begin position="112"/>
        <end position="181"/>
    </location>
</feature>
<feature type="compositionally biased region" description="Polar residues" evidence="5">
    <location>
        <begin position="140"/>
        <end position="159"/>
    </location>
</feature>
<feature type="region of interest" description="Disordered" evidence="5">
    <location>
        <begin position="236"/>
        <end position="259"/>
    </location>
</feature>
<organism evidence="8 9">
    <name type="scientific">Umbelopsis ramanniana AG</name>
    <dbReference type="NCBI Taxonomy" id="1314678"/>
    <lineage>
        <taxon>Eukaryota</taxon>
        <taxon>Fungi</taxon>
        <taxon>Fungi incertae sedis</taxon>
        <taxon>Mucoromycota</taxon>
        <taxon>Mucoromycotina</taxon>
        <taxon>Umbelopsidomycetes</taxon>
        <taxon>Umbelopsidales</taxon>
        <taxon>Umbelopsidaceae</taxon>
        <taxon>Umbelopsis</taxon>
    </lineage>
</organism>